<keyword evidence="2" id="KW-1185">Reference proteome</keyword>
<dbReference type="Proteomes" id="UP000680348">
    <property type="component" value="Unassembled WGS sequence"/>
</dbReference>
<name>A0A942E1H1_9HYPH</name>
<dbReference type="InterPro" id="IPR019587">
    <property type="entry name" value="Polyketide_cyclase/dehydratase"/>
</dbReference>
<gene>
    <name evidence="1" type="ORF">KEU06_26240</name>
</gene>
<dbReference type="CDD" id="cd07812">
    <property type="entry name" value="SRPBCC"/>
    <property type="match status" value="1"/>
</dbReference>
<dbReference type="RefSeq" id="WP_188257656.1">
    <property type="nucleotide sequence ID" value="NZ_JABVCF010000019.1"/>
</dbReference>
<evidence type="ECO:0000313" key="1">
    <source>
        <dbReference type="EMBL" id="MBS3652104.1"/>
    </source>
</evidence>
<dbReference type="SUPFAM" id="SSF55961">
    <property type="entry name" value="Bet v1-like"/>
    <property type="match status" value="1"/>
</dbReference>
<reference evidence="1" key="1">
    <citation type="submission" date="2021-04" db="EMBL/GenBank/DDBJ databases">
        <title>Pseudaminobacter soli sp. nov., isolated from paddy soil contaminated by heavy metals.</title>
        <authorList>
            <person name="Zhang K."/>
        </authorList>
    </citation>
    <scope>NUCLEOTIDE SEQUENCE</scope>
    <source>
        <strain evidence="1">19-2017</strain>
    </source>
</reference>
<dbReference type="InterPro" id="IPR023393">
    <property type="entry name" value="START-like_dom_sf"/>
</dbReference>
<evidence type="ECO:0000313" key="2">
    <source>
        <dbReference type="Proteomes" id="UP000680348"/>
    </source>
</evidence>
<organism evidence="1 2">
    <name type="scientific">Pseudaminobacter soli</name>
    <name type="common">ex Zhang et al. 2022</name>
    <dbReference type="NCBI Taxonomy" id="2831468"/>
    <lineage>
        <taxon>Bacteria</taxon>
        <taxon>Pseudomonadati</taxon>
        <taxon>Pseudomonadota</taxon>
        <taxon>Alphaproteobacteria</taxon>
        <taxon>Hyphomicrobiales</taxon>
        <taxon>Phyllobacteriaceae</taxon>
        <taxon>Pseudaminobacter</taxon>
    </lineage>
</organism>
<protein>
    <submittedName>
        <fullName evidence="1">SRPBCC family protein</fullName>
    </submittedName>
</protein>
<dbReference type="EMBL" id="JAGWCR010000019">
    <property type="protein sequence ID" value="MBS3652104.1"/>
    <property type="molecule type" value="Genomic_DNA"/>
</dbReference>
<dbReference type="Pfam" id="PF10604">
    <property type="entry name" value="Polyketide_cyc2"/>
    <property type="match status" value="1"/>
</dbReference>
<dbReference type="AlphaFoldDB" id="A0A942E1H1"/>
<proteinExistence type="predicted"/>
<comment type="caution">
    <text evidence="1">The sequence shown here is derived from an EMBL/GenBank/DDBJ whole genome shotgun (WGS) entry which is preliminary data.</text>
</comment>
<accession>A0A942E1H1</accession>
<sequence>MQIDASKTLAASPATVFSLVSNAVEWPLVLRTVQSVELLTEGDLGVGSRLRERRLLLGTDTVLESEVIEFTRPHRFRLFVEYSDRYFDRDFIIDALDSGSRLTLAIRPGSRASTGRALLDMLSPFLQVRLSDELDMDIADFAAALRA</sequence>
<dbReference type="Gene3D" id="3.30.530.20">
    <property type="match status" value="1"/>
</dbReference>